<dbReference type="RefSeq" id="WP_191691832.1">
    <property type="nucleotide sequence ID" value="NZ_JACSQR010000021.1"/>
</dbReference>
<dbReference type="PANTHER" id="PTHR42760:SF78">
    <property type="entry name" value="3-OXOACYL-[ACYL-CARRIER-PROTEIN] REDUCTASE [NADH]"/>
    <property type="match status" value="1"/>
</dbReference>
<dbReference type="InterPro" id="IPR002347">
    <property type="entry name" value="SDR_fam"/>
</dbReference>
<name>A0ABR8RK49_9GAMM</name>
<evidence type="ECO:0000313" key="3">
    <source>
        <dbReference type="EMBL" id="MBD7948027.1"/>
    </source>
</evidence>
<evidence type="ECO:0000256" key="1">
    <source>
        <dbReference type="ARBA" id="ARBA00006484"/>
    </source>
</evidence>
<reference evidence="3 4" key="1">
    <citation type="submission" date="2020-08" db="EMBL/GenBank/DDBJ databases">
        <title>A Genomic Blueprint of the Chicken Gut Microbiome.</title>
        <authorList>
            <person name="Gilroy R."/>
            <person name="Ravi A."/>
            <person name="Getino M."/>
            <person name="Pursley I."/>
            <person name="Horton D.L."/>
            <person name="Alikhan N.-F."/>
            <person name="Baker D."/>
            <person name="Gharbi K."/>
            <person name="Hall N."/>
            <person name="Watson M."/>
            <person name="Adriaenssens E.M."/>
            <person name="Foster-Nyarko E."/>
            <person name="Jarju S."/>
            <person name="Secka A."/>
            <person name="Antonio M."/>
            <person name="Oren A."/>
            <person name="Chaudhuri R."/>
            <person name="La Ragione R.M."/>
            <person name="Hildebrand F."/>
            <person name="Pallen M.J."/>
        </authorList>
    </citation>
    <scope>NUCLEOTIDE SEQUENCE [LARGE SCALE GENOMIC DNA]</scope>
    <source>
        <strain evidence="3 4">Sa4CVA2</strain>
    </source>
</reference>
<dbReference type="SMART" id="SM00822">
    <property type="entry name" value="PKS_KR"/>
    <property type="match status" value="1"/>
</dbReference>
<dbReference type="InterPro" id="IPR036291">
    <property type="entry name" value="NAD(P)-bd_dom_sf"/>
</dbReference>
<dbReference type="InterPro" id="IPR057326">
    <property type="entry name" value="KR_dom"/>
</dbReference>
<evidence type="ECO:0000313" key="4">
    <source>
        <dbReference type="Proteomes" id="UP000606724"/>
    </source>
</evidence>
<feature type="domain" description="Ketoreductase" evidence="2">
    <location>
        <begin position="226"/>
        <end position="403"/>
    </location>
</feature>
<sequence length="466" mass="49334">MSDRYGNFVQSSIGRKVAKNLGLPMPVELDRFDSGQPSVRGSVLVGRADGDNTAISESVARILSDLHADVFVNSRDAVKDALADAGVKAKANTGGDDKFKVLLFDASNISNADELKQVYEFFHAVARRVEKSGRVIVIGRPPEDLKDIEAALAQRSLEGFVKSVGKEFKRGITAQLIYVAEGAEKNLDSTLRFFASARSAYVSGQVVRVTNGANVDVDWTQPLGGKTMLVTGASRGIGEAIARVLAREGAHVICLDVPQQQADLQKVASEISGSVLTVDITSEDAGKEIAEAAQKRGGLDAVIHNAGVTRDKTLAKMDEKKWDMVININLGSIAKLNRYLLDNDVLKDHARIVCVSSISGIAGNLGQSNYATSKAGVIGLVNATAKQLEDGSKGMTINAVAPGFIETQMTEAIPFAIREAGRRMNSMSQGGLPIDVAETIAWLASPASGGLNGNIVRVCGQSLLGA</sequence>
<comment type="similarity">
    <text evidence="1">Belongs to the short-chain dehydrogenases/reductases (SDR) family.</text>
</comment>
<dbReference type="PRINTS" id="PR00080">
    <property type="entry name" value="SDRFAMILY"/>
</dbReference>
<protein>
    <submittedName>
        <fullName evidence="3">3-oxoacyl-ACP reductase</fullName>
    </submittedName>
</protein>
<dbReference type="PROSITE" id="PS00061">
    <property type="entry name" value="ADH_SHORT"/>
    <property type="match status" value="1"/>
</dbReference>
<dbReference type="PRINTS" id="PR00081">
    <property type="entry name" value="GDHRDH"/>
</dbReference>
<dbReference type="EMBL" id="JACSQR010000021">
    <property type="protein sequence ID" value="MBD7948027.1"/>
    <property type="molecule type" value="Genomic_DNA"/>
</dbReference>
<dbReference type="Pfam" id="PF13561">
    <property type="entry name" value="adh_short_C2"/>
    <property type="match status" value="1"/>
</dbReference>
<accession>A0ABR8RK49</accession>
<dbReference type="InterPro" id="IPR020904">
    <property type="entry name" value="Sc_DH/Rdtase_CS"/>
</dbReference>
<dbReference type="Gene3D" id="3.40.50.720">
    <property type="entry name" value="NAD(P)-binding Rossmann-like Domain"/>
    <property type="match status" value="2"/>
</dbReference>
<dbReference type="PANTHER" id="PTHR42760">
    <property type="entry name" value="SHORT-CHAIN DEHYDROGENASES/REDUCTASES FAMILY MEMBER"/>
    <property type="match status" value="1"/>
</dbReference>
<proteinExistence type="inferred from homology"/>
<gene>
    <name evidence="3" type="ORF">H9653_08355</name>
</gene>
<evidence type="ECO:0000259" key="2">
    <source>
        <dbReference type="SMART" id="SM00822"/>
    </source>
</evidence>
<keyword evidence="4" id="KW-1185">Reference proteome</keyword>
<dbReference type="Proteomes" id="UP000606724">
    <property type="component" value="Unassembled WGS sequence"/>
</dbReference>
<dbReference type="SUPFAM" id="SSF51735">
    <property type="entry name" value="NAD(P)-binding Rossmann-fold domains"/>
    <property type="match status" value="1"/>
</dbReference>
<comment type="caution">
    <text evidence="3">The sequence shown here is derived from an EMBL/GenBank/DDBJ whole genome shotgun (WGS) entry which is preliminary data.</text>
</comment>
<organism evidence="3 4">
    <name type="scientific">Psychrobacter communis</name>
    <dbReference type="NCBI Taxonomy" id="2762238"/>
    <lineage>
        <taxon>Bacteria</taxon>
        <taxon>Pseudomonadati</taxon>
        <taxon>Pseudomonadota</taxon>
        <taxon>Gammaproteobacteria</taxon>
        <taxon>Moraxellales</taxon>
        <taxon>Moraxellaceae</taxon>
        <taxon>Psychrobacter</taxon>
    </lineage>
</organism>
<dbReference type="NCBIfam" id="NF006110">
    <property type="entry name" value="PRK08261.1"/>
    <property type="match status" value="1"/>
</dbReference>